<reference evidence="2 3" key="1">
    <citation type="submission" date="2016-11" db="EMBL/GenBank/DDBJ databases">
        <authorList>
            <person name="Jaros S."/>
            <person name="Januszkiewicz K."/>
            <person name="Wedrychowicz H."/>
        </authorList>
    </citation>
    <scope>NUCLEOTIDE SEQUENCE [LARGE SCALE GENOMIC DNA]</scope>
    <source>
        <strain evidence="2 3">DSM 27406</strain>
    </source>
</reference>
<evidence type="ECO:0008006" key="4">
    <source>
        <dbReference type="Google" id="ProtNLM"/>
    </source>
</evidence>
<evidence type="ECO:0000256" key="1">
    <source>
        <dbReference type="SAM" id="Phobius"/>
    </source>
</evidence>
<name>A0A1M7FC21_9BACT</name>
<dbReference type="STRING" id="1419482.SAMN05444266_10669"/>
<dbReference type="AlphaFoldDB" id="A0A1M7FC21"/>
<accession>A0A1M7FC21</accession>
<evidence type="ECO:0000313" key="2">
    <source>
        <dbReference type="EMBL" id="SHM01269.1"/>
    </source>
</evidence>
<feature type="transmembrane region" description="Helical" evidence="1">
    <location>
        <begin position="103"/>
        <end position="128"/>
    </location>
</feature>
<dbReference type="EMBL" id="FRBL01000006">
    <property type="protein sequence ID" value="SHM01269.1"/>
    <property type="molecule type" value="Genomic_DNA"/>
</dbReference>
<dbReference type="Proteomes" id="UP000184420">
    <property type="component" value="Unassembled WGS sequence"/>
</dbReference>
<keyword evidence="1" id="KW-0472">Membrane</keyword>
<sequence length="149" mass="17431">MNLEQYISSGIIESYVLGLISDEESAELAMMCQKYPELQTEIDMVERRFERLAFDEIIHPPMELKDRVLENINRSREKEPEPLPNYTFINIQPKQASTISVHVAWRLIFILLVIIAQVAIFLAIFYYLKYSQLQKNTDGKIVHHIAQAY</sequence>
<proteinExistence type="predicted"/>
<gene>
    <name evidence="2" type="ORF">SAMN05444266_10669</name>
</gene>
<protein>
    <recommendedName>
        <fullName evidence="4">Zinc-finger</fullName>
    </recommendedName>
</protein>
<keyword evidence="1" id="KW-1133">Transmembrane helix</keyword>
<keyword evidence="1" id="KW-0812">Transmembrane</keyword>
<organism evidence="2 3">
    <name type="scientific">Chitinophaga jiangningensis</name>
    <dbReference type="NCBI Taxonomy" id="1419482"/>
    <lineage>
        <taxon>Bacteria</taxon>
        <taxon>Pseudomonadati</taxon>
        <taxon>Bacteroidota</taxon>
        <taxon>Chitinophagia</taxon>
        <taxon>Chitinophagales</taxon>
        <taxon>Chitinophagaceae</taxon>
        <taxon>Chitinophaga</taxon>
    </lineage>
</organism>
<evidence type="ECO:0000313" key="3">
    <source>
        <dbReference type="Proteomes" id="UP000184420"/>
    </source>
</evidence>
<keyword evidence="3" id="KW-1185">Reference proteome</keyword>